<gene>
    <name evidence="1" type="ORF">IAB06_03360</name>
</gene>
<dbReference type="EMBL" id="DVNI01000048">
    <property type="protein sequence ID" value="HIU64065.1"/>
    <property type="molecule type" value="Genomic_DNA"/>
</dbReference>
<accession>A0A9D1MPU7</accession>
<name>A0A9D1MPU7_9FIRM</name>
<reference evidence="1" key="2">
    <citation type="journal article" date="2021" name="PeerJ">
        <title>Extensive microbial diversity within the chicken gut microbiome revealed by metagenomics and culture.</title>
        <authorList>
            <person name="Gilroy R."/>
            <person name="Ravi A."/>
            <person name="Getino M."/>
            <person name="Pursley I."/>
            <person name="Horton D.L."/>
            <person name="Alikhan N.F."/>
            <person name="Baker D."/>
            <person name="Gharbi K."/>
            <person name="Hall N."/>
            <person name="Watson M."/>
            <person name="Adriaenssens E.M."/>
            <person name="Foster-Nyarko E."/>
            <person name="Jarju S."/>
            <person name="Secka A."/>
            <person name="Antonio M."/>
            <person name="Oren A."/>
            <person name="Chaudhuri R.R."/>
            <person name="La Ragione R."/>
            <person name="Hildebrand F."/>
            <person name="Pallen M.J."/>
        </authorList>
    </citation>
    <scope>NUCLEOTIDE SEQUENCE</scope>
    <source>
        <strain evidence="1">CHK160-1198</strain>
    </source>
</reference>
<sequence>MCNTYVQCVGFTTSPFAIVIWKKPEQAMQLVCKTICYDEDEVQNALARQNQGYFKQLTPTVHYVGVAEVSEKVS</sequence>
<reference evidence="1" key="1">
    <citation type="submission" date="2020-10" db="EMBL/GenBank/DDBJ databases">
        <authorList>
            <person name="Gilroy R."/>
        </authorList>
    </citation>
    <scope>NUCLEOTIDE SEQUENCE</scope>
    <source>
        <strain evidence="1">CHK160-1198</strain>
    </source>
</reference>
<evidence type="ECO:0000313" key="2">
    <source>
        <dbReference type="Proteomes" id="UP000824099"/>
    </source>
</evidence>
<dbReference type="Proteomes" id="UP000824099">
    <property type="component" value="Unassembled WGS sequence"/>
</dbReference>
<dbReference type="AlphaFoldDB" id="A0A9D1MPU7"/>
<evidence type="ECO:0000313" key="1">
    <source>
        <dbReference type="EMBL" id="HIU64065.1"/>
    </source>
</evidence>
<comment type="caution">
    <text evidence="1">The sequence shown here is derived from an EMBL/GenBank/DDBJ whole genome shotgun (WGS) entry which is preliminary data.</text>
</comment>
<organism evidence="1 2">
    <name type="scientific">Candidatus Avacidaminococcus intestinavium</name>
    <dbReference type="NCBI Taxonomy" id="2840684"/>
    <lineage>
        <taxon>Bacteria</taxon>
        <taxon>Bacillati</taxon>
        <taxon>Bacillota</taxon>
        <taxon>Negativicutes</taxon>
        <taxon>Acidaminococcales</taxon>
        <taxon>Acidaminococcaceae</taxon>
        <taxon>Acidaminococcaceae incertae sedis</taxon>
        <taxon>Candidatus Avacidaminococcus</taxon>
    </lineage>
</organism>
<protein>
    <submittedName>
        <fullName evidence="1">Uncharacterized protein</fullName>
    </submittedName>
</protein>
<proteinExistence type="predicted"/>